<name>A0A443PPK4_9MAGN</name>
<dbReference type="Gene3D" id="3.30.70.580">
    <property type="entry name" value="Pseudouridine synthase I, catalytic domain, N-terminal subdomain"/>
    <property type="match status" value="1"/>
</dbReference>
<evidence type="ECO:0000256" key="3">
    <source>
        <dbReference type="ARBA" id="ARBA00023235"/>
    </source>
</evidence>
<dbReference type="SUPFAM" id="SSF55120">
    <property type="entry name" value="Pseudouridine synthase"/>
    <property type="match status" value="1"/>
</dbReference>
<feature type="compositionally biased region" description="Basic and acidic residues" evidence="5">
    <location>
        <begin position="11"/>
        <end position="28"/>
    </location>
</feature>
<evidence type="ECO:0000313" key="7">
    <source>
        <dbReference type="EMBL" id="RWR92662.1"/>
    </source>
</evidence>
<dbReference type="GO" id="GO:0160147">
    <property type="term" value="F:tRNA pseudouridine(38-40) synthase activity"/>
    <property type="evidence" value="ECO:0007669"/>
    <property type="project" value="UniProtKB-EC"/>
</dbReference>
<gene>
    <name evidence="7" type="ORF">CKAN_02188000</name>
</gene>
<proteinExistence type="inferred from homology"/>
<evidence type="ECO:0000313" key="8">
    <source>
        <dbReference type="Proteomes" id="UP000283530"/>
    </source>
</evidence>
<feature type="domain" description="Pseudouridine synthase I TruA alpha/beta" evidence="6">
    <location>
        <begin position="233"/>
        <end position="396"/>
    </location>
</feature>
<feature type="region of interest" description="Disordered" evidence="5">
    <location>
        <begin position="1"/>
        <end position="55"/>
    </location>
</feature>
<dbReference type="InterPro" id="IPR020095">
    <property type="entry name" value="PsdUridine_synth_TruA_C"/>
</dbReference>
<dbReference type="Proteomes" id="UP000283530">
    <property type="component" value="Unassembled WGS sequence"/>
</dbReference>
<evidence type="ECO:0000256" key="2">
    <source>
        <dbReference type="ARBA" id="ARBA00022694"/>
    </source>
</evidence>
<dbReference type="PANTHER" id="PTHR11142:SF0">
    <property type="entry name" value="TRNA PSEUDOURIDINE SYNTHASE-LIKE 1"/>
    <property type="match status" value="1"/>
</dbReference>
<evidence type="ECO:0000256" key="4">
    <source>
        <dbReference type="RuleBase" id="RU003792"/>
    </source>
</evidence>
<dbReference type="GO" id="GO:0003723">
    <property type="term" value="F:RNA binding"/>
    <property type="evidence" value="ECO:0007669"/>
    <property type="project" value="InterPro"/>
</dbReference>
<dbReference type="CDD" id="cd02570">
    <property type="entry name" value="PseudoU_synth_EcTruA"/>
    <property type="match status" value="1"/>
</dbReference>
<dbReference type="InterPro" id="IPR020094">
    <property type="entry name" value="TruA/RsuA/RluB/E/F_N"/>
</dbReference>
<evidence type="ECO:0000256" key="5">
    <source>
        <dbReference type="SAM" id="MobiDB-lite"/>
    </source>
</evidence>
<comment type="similarity">
    <text evidence="1 4">Belongs to the tRNA pseudouridine synthase TruA family.</text>
</comment>
<keyword evidence="2 4" id="KW-0819">tRNA processing</keyword>
<reference evidence="7 8" key="1">
    <citation type="journal article" date="2019" name="Nat. Plants">
        <title>Stout camphor tree genome fills gaps in understanding of flowering plant genome evolution.</title>
        <authorList>
            <person name="Chaw S.M."/>
            <person name="Liu Y.C."/>
            <person name="Wu Y.W."/>
            <person name="Wang H.Y."/>
            <person name="Lin C.I."/>
            <person name="Wu C.S."/>
            <person name="Ke H.M."/>
            <person name="Chang L.Y."/>
            <person name="Hsu C.Y."/>
            <person name="Yang H.T."/>
            <person name="Sudianto E."/>
            <person name="Hsu M.H."/>
            <person name="Wu K.P."/>
            <person name="Wang L.N."/>
            <person name="Leebens-Mack J.H."/>
            <person name="Tsai I.J."/>
        </authorList>
    </citation>
    <scope>NUCLEOTIDE SEQUENCE [LARGE SCALE GENOMIC DNA]</scope>
    <source>
        <strain evidence="8">cv. Chaw 1501</strain>
        <tissue evidence="7">Young leaves</tissue>
    </source>
</reference>
<sequence length="398" mass="43786">MQDSPSSSSSEVEHSTSIHLDQEPKRSLESPSPSPKPSKISRSENPSDDAMTPNPRTQRYLIAIEYIGTRFSGSQQQLNCRTVVGALQEAFHKFVGQPVSISCSSRTLGVAIIRVSQSRVDICFIQDAGVHALSNVCHVDVERISKRKPGEVLPPHEPGVVKRAVNHFLQKNEGDIMVIDVRCVPADFHARFKAQERTYFYRLFSGPEPLSTFEKDRAWHIPEELDVLAMQKACSVLVGCHDFSSFRATGCQANSPIRTLDELHVSEVVPSLYFPSTGERGPTNAFEQAVVKPSDASQIKPDMNGSDTTSDIVARSSSGSSQAFGQRRSHRCYVITARARSFLYHQVRLLVGVLKCVGTGELAASDVERILNAKAVNHAYPMAPAYGLYLGGVKYDLP</sequence>
<dbReference type="InterPro" id="IPR020103">
    <property type="entry name" value="PsdUridine_synth_cat_dom_sf"/>
</dbReference>
<dbReference type="OrthoDB" id="271910at2759"/>
<feature type="compositionally biased region" description="Low complexity" evidence="5">
    <location>
        <begin position="1"/>
        <end position="10"/>
    </location>
</feature>
<accession>A0A443PPK4</accession>
<comment type="caution">
    <text evidence="7">The sequence shown here is derived from an EMBL/GenBank/DDBJ whole genome shotgun (WGS) entry which is preliminary data.</text>
</comment>
<dbReference type="HAMAP" id="MF_00171">
    <property type="entry name" value="TruA"/>
    <property type="match status" value="1"/>
</dbReference>
<dbReference type="InterPro" id="IPR001406">
    <property type="entry name" value="PsdUridine_synth_TruA"/>
</dbReference>
<feature type="region of interest" description="Disordered" evidence="5">
    <location>
        <begin position="298"/>
        <end position="323"/>
    </location>
</feature>
<dbReference type="AlphaFoldDB" id="A0A443PPK4"/>
<dbReference type="STRING" id="337451.A0A443PPK4"/>
<feature type="compositionally biased region" description="Polar residues" evidence="5">
    <location>
        <begin position="305"/>
        <end position="323"/>
    </location>
</feature>
<keyword evidence="8" id="KW-1185">Reference proteome</keyword>
<keyword evidence="3 4" id="KW-0413">Isomerase</keyword>
<dbReference type="PANTHER" id="PTHR11142">
    <property type="entry name" value="PSEUDOURIDYLATE SYNTHASE"/>
    <property type="match status" value="1"/>
</dbReference>
<dbReference type="InterPro" id="IPR020097">
    <property type="entry name" value="PsdUridine_synth_TruA_a/b_dom"/>
</dbReference>
<comment type="catalytic activity">
    <reaction evidence="4">
        <text>uridine(38/39/40) in tRNA = pseudouridine(38/39/40) in tRNA</text>
        <dbReference type="Rhea" id="RHEA:22376"/>
        <dbReference type="Rhea" id="RHEA-COMP:10085"/>
        <dbReference type="Rhea" id="RHEA-COMP:10087"/>
        <dbReference type="ChEBI" id="CHEBI:65314"/>
        <dbReference type="ChEBI" id="CHEBI:65315"/>
        <dbReference type="EC" id="5.4.99.12"/>
    </reaction>
</comment>
<dbReference type="Gene3D" id="3.30.70.660">
    <property type="entry name" value="Pseudouridine synthase I, catalytic domain, C-terminal subdomain"/>
    <property type="match status" value="1"/>
</dbReference>
<dbReference type="GO" id="GO:0031119">
    <property type="term" value="P:tRNA pseudouridine synthesis"/>
    <property type="evidence" value="ECO:0007669"/>
    <property type="project" value="TreeGrafter"/>
</dbReference>
<dbReference type="Pfam" id="PF01416">
    <property type="entry name" value="PseudoU_synth_1"/>
    <property type="match status" value="1"/>
</dbReference>
<protein>
    <recommendedName>
        <fullName evidence="4">tRNA pseudouridine synthase</fullName>
        <ecNumber evidence="4">5.4.99.12</ecNumber>
    </recommendedName>
</protein>
<evidence type="ECO:0000256" key="1">
    <source>
        <dbReference type="ARBA" id="ARBA00009375"/>
    </source>
</evidence>
<dbReference type="EMBL" id="QPKB01000009">
    <property type="protein sequence ID" value="RWR92662.1"/>
    <property type="molecule type" value="Genomic_DNA"/>
</dbReference>
<dbReference type="EC" id="5.4.99.12" evidence="4"/>
<evidence type="ECO:0000259" key="6">
    <source>
        <dbReference type="Pfam" id="PF01416"/>
    </source>
</evidence>
<organism evidence="7 8">
    <name type="scientific">Cinnamomum micranthum f. kanehirae</name>
    <dbReference type="NCBI Taxonomy" id="337451"/>
    <lineage>
        <taxon>Eukaryota</taxon>
        <taxon>Viridiplantae</taxon>
        <taxon>Streptophyta</taxon>
        <taxon>Embryophyta</taxon>
        <taxon>Tracheophyta</taxon>
        <taxon>Spermatophyta</taxon>
        <taxon>Magnoliopsida</taxon>
        <taxon>Magnoliidae</taxon>
        <taxon>Laurales</taxon>
        <taxon>Lauraceae</taxon>
        <taxon>Cinnamomum</taxon>
    </lineage>
</organism>